<dbReference type="InterPro" id="IPR039426">
    <property type="entry name" value="TonB-dep_rcpt-like"/>
</dbReference>
<protein>
    <submittedName>
        <fullName evidence="16">TonB-dependent receptor</fullName>
    </submittedName>
</protein>
<keyword evidence="17" id="KW-1185">Reference proteome</keyword>
<organism evidence="16 17">
    <name type="scientific">Komagataeibacter rhaeticus</name>
    <dbReference type="NCBI Taxonomy" id="215221"/>
    <lineage>
        <taxon>Bacteria</taxon>
        <taxon>Pseudomonadati</taxon>
        <taxon>Pseudomonadota</taxon>
        <taxon>Alphaproteobacteria</taxon>
        <taxon>Acetobacterales</taxon>
        <taxon>Acetobacteraceae</taxon>
        <taxon>Komagataeibacter</taxon>
    </lineage>
</organism>
<reference evidence="16 17" key="1">
    <citation type="submission" date="2020-03" db="EMBL/GenBank/DDBJ databases">
        <title>Isolation of cellulose-producing strains, genome characterization and application of the synthesized cellulose films as an economical and sustainable material for piezoelectric sensor construction.</title>
        <authorList>
            <person name="Mangayil R.K."/>
        </authorList>
    </citation>
    <scope>NUCLEOTIDE SEQUENCE [LARGE SCALE GENOMIC DNA]</scope>
    <source>
        <strain evidence="16 17">ENS 9a1a</strain>
    </source>
</reference>
<evidence type="ECO:0000256" key="12">
    <source>
        <dbReference type="PROSITE-ProRule" id="PRU01360"/>
    </source>
</evidence>
<evidence type="ECO:0000313" key="17">
    <source>
        <dbReference type="Proteomes" id="UP000502533"/>
    </source>
</evidence>
<evidence type="ECO:0000256" key="6">
    <source>
        <dbReference type="ARBA" id="ARBA00022729"/>
    </source>
</evidence>
<evidence type="ECO:0000313" key="16">
    <source>
        <dbReference type="EMBL" id="QIP37093.1"/>
    </source>
</evidence>
<keyword evidence="16" id="KW-0675">Receptor</keyword>
<proteinExistence type="inferred from homology"/>
<dbReference type="AlphaFoldDB" id="A0A7H4IQW7"/>
<gene>
    <name evidence="16" type="ORF">GWK63_12490</name>
</gene>
<evidence type="ECO:0000256" key="3">
    <source>
        <dbReference type="ARBA" id="ARBA00022452"/>
    </source>
</evidence>
<evidence type="ECO:0000256" key="7">
    <source>
        <dbReference type="ARBA" id="ARBA00023004"/>
    </source>
</evidence>
<dbReference type="Gene3D" id="2.170.130.10">
    <property type="entry name" value="TonB-dependent receptor, plug domain"/>
    <property type="match status" value="1"/>
</dbReference>
<keyword evidence="10 12" id="KW-0472">Membrane</keyword>
<evidence type="ECO:0000256" key="13">
    <source>
        <dbReference type="RuleBase" id="RU003357"/>
    </source>
</evidence>
<evidence type="ECO:0000259" key="14">
    <source>
        <dbReference type="Pfam" id="PF00593"/>
    </source>
</evidence>
<evidence type="ECO:0000256" key="8">
    <source>
        <dbReference type="ARBA" id="ARBA00023065"/>
    </source>
</evidence>
<dbReference type="Pfam" id="PF07715">
    <property type="entry name" value="Plug"/>
    <property type="match status" value="1"/>
</dbReference>
<evidence type="ECO:0000256" key="9">
    <source>
        <dbReference type="ARBA" id="ARBA00023077"/>
    </source>
</evidence>
<dbReference type="GO" id="GO:0009279">
    <property type="term" value="C:cell outer membrane"/>
    <property type="evidence" value="ECO:0007669"/>
    <property type="project" value="UniProtKB-SubCell"/>
</dbReference>
<dbReference type="Pfam" id="PF00593">
    <property type="entry name" value="TonB_dep_Rec_b-barrel"/>
    <property type="match status" value="1"/>
</dbReference>
<keyword evidence="8" id="KW-0406">Ion transport</keyword>
<dbReference type="SUPFAM" id="SSF56935">
    <property type="entry name" value="Porins"/>
    <property type="match status" value="1"/>
</dbReference>
<dbReference type="InterPro" id="IPR036942">
    <property type="entry name" value="Beta-barrel_TonB_sf"/>
</dbReference>
<keyword evidence="6" id="KW-0732">Signal</keyword>
<sequence length="710" mass="78142">MMRLETASHAVQSVGKEYIAAQSPQSSVVDLVRNLPSMNVATENTSGVTGSATGSAEIRGLTDSDMTIMVNGGPVAGFGYVNEAIDSEDMEAVNVTPGSSSIDLPVTSSAAGVMNVVTHTPSHKFGGMVDFSYGSNNLSREFIRLESGDILNSGVRSYISFSNTHARSWMGAGINERKNVDIGIQKDFDNGSNIKLFASYDRTDAMMSNYPTADEFYEYKHTGNGYGRSASFDPSNNDYWRNNTTHWNEFTMSAPMHFVATRRISFDFKPYLNAATGSTSDGAGTADYTGEYFAGNGASVSGGQPLTYFFNQNNMLQIGAVASVTAKLSRHNHLTFGYWYEHNDQTYSMPLSVTDGNGASPSVSDKSAQLFYASGQPVSYGMLHSGYELNALFIEDTEKYFRDRLIVSAGLKYAMIDYWAKNTYYDETGKSYFNLGRNSNVPMPHFSVSYRFNPHHQIYINAEGDFRQPAPQSLYVASNVNQLPKNQYSIKEELGYRYNDKHIIVDLSFFNYNITDRLLNVYEGAGQTATINGGNQTSRGFDLMVGARPIHGFSPYASIEYLNATMDSNIPLDGSYMPTKGHNAVMAPHVLANFGLTYTYKGFFSNFGLHYASSQSTSLAGDERMPGYVSDTLALGYHFHSYSFMQTPTFRLNFTNLTGSIVRTGTTGVTTNANSVRLMNGMMSDPDYNSPNTYIVEPRFSMTGSISTSF</sequence>
<evidence type="ECO:0000256" key="2">
    <source>
        <dbReference type="ARBA" id="ARBA00022448"/>
    </source>
</evidence>
<evidence type="ECO:0000256" key="4">
    <source>
        <dbReference type="ARBA" id="ARBA00022496"/>
    </source>
</evidence>
<dbReference type="InterPro" id="IPR000531">
    <property type="entry name" value="Beta-barrel_TonB"/>
</dbReference>
<evidence type="ECO:0000256" key="5">
    <source>
        <dbReference type="ARBA" id="ARBA00022692"/>
    </source>
</evidence>
<dbReference type="PANTHER" id="PTHR32552:SF89">
    <property type="entry name" value="CATECHOLATE SIDEROPHORE RECEPTOR FIU"/>
    <property type="match status" value="1"/>
</dbReference>
<keyword evidence="3 12" id="KW-1134">Transmembrane beta strand</keyword>
<evidence type="ECO:0000256" key="1">
    <source>
        <dbReference type="ARBA" id="ARBA00004571"/>
    </source>
</evidence>
<evidence type="ECO:0000256" key="10">
    <source>
        <dbReference type="ARBA" id="ARBA00023136"/>
    </source>
</evidence>
<name>A0A7H4IQW7_9PROT</name>
<dbReference type="KEGG" id="kre:GWK63_12490"/>
<keyword evidence="4" id="KW-0410">Iron transport</keyword>
<comment type="subcellular location">
    <subcellularLocation>
        <location evidence="1 12">Cell outer membrane</location>
        <topology evidence="1 12">Multi-pass membrane protein</topology>
    </subcellularLocation>
</comment>
<keyword evidence="11 12" id="KW-0998">Cell outer membrane</keyword>
<keyword evidence="9 13" id="KW-0798">TonB box</keyword>
<keyword evidence="2 12" id="KW-0813">Transport</keyword>
<accession>A0A7H4IQW7</accession>
<dbReference type="GO" id="GO:0015344">
    <property type="term" value="F:siderophore uptake transmembrane transporter activity"/>
    <property type="evidence" value="ECO:0007669"/>
    <property type="project" value="TreeGrafter"/>
</dbReference>
<dbReference type="Proteomes" id="UP000502533">
    <property type="component" value="Chromosome"/>
</dbReference>
<evidence type="ECO:0000256" key="11">
    <source>
        <dbReference type="ARBA" id="ARBA00023237"/>
    </source>
</evidence>
<feature type="domain" description="TonB-dependent receptor plug" evidence="15">
    <location>
        <begin position="5"/>
        <end position="103"/>
    </location>
</feature>
<evidence type="ECO:0000259" key="15">
    <source>
        <dbReference type="Pfam" id="PF07715"/>
    </source>
</evidence>
<keyword evidence="5 12" id="KW-0812">Transmembrane</keyword>
<dbReference type="Gene3D" id="2.40.170.20">
    <property type="entry name" value="TonB-dependent receptor, beta-barrel domain"/>
    <property type="match status" value="1"/>
</dbReference>
<dbReference type="PANTHER" id="PTHR32552">
    <property type="entry name" value="FERRICHROME IRON RECEPTOR-RELATED"/>
    <property type="match status" value="1"/>
</dbReference>
<dbReference type="EMBL" id="CP050139">
    <property type="protein sequence ID" value="QIP37093.1"/>
    <property type="molecule type" value="Genomic_DNA"/>
</dbReference>
<dbReference type="InterPro" id="IPR037066">
    <property type="entry name" value="Plug_dom_sf"/>
</dbReference>
<dbReference type="InterPro" id="IPR012910">
    <property type="entry name" value="Plug_dom"/>
</dbReference>
<feature type="domain" description="TonB-dependent receptor-like beta-barrel" evidence="14">
    <location>
        <begin position="207"/>
        <end position="657"/>
    </location>
</feature>
<comment type="similarity">
    <text evidence="12 13">Belongs to the TonB-dependent receptor family.</text>
</comment>
<dbReference type="PROSITE" id="PS52016">
    <property type="entry name" value="TONB_DEPENDENT_REC_3"/>
    <property type="match status" value="1"/>
</dbReference>
<keyword evidence="7" id="KW-0408">Iron</keyword>